<name>A0ABY6NPH5_9FLAO</name>
<feature type="chain" id="PRO_5047194490" evidence="1">
    <location>
        <begin position="21"/>
        <end position="182"/>
    </location>
</feature>
<dbReference type="InterPro" id="IPR010321">
    <property type="entry name" value="DUF922"/>
</dbReference>
<evidence type="ECO:0000313" key="2">
    <source>
        <dbReference type="EMBL" id="UZH54797.1"/>
    </source>
</evidence>
<reference evidence="2" key="1">
    <citation type="submission" date="2021-02" db="EMBL/GenBank/DDBJ databases">
        <title>Salinimicrobium sp. nov. isolated from seawater in Tongyeong, Republic of Korea.</title>
        <authorList>
            <person name="Lee S.-J."/>
        </authorList>
    </citation>
    <scope>NUCLEOTIDE SEQUENCE</scope>
    <source>
        <strain evidence="2">HN-2-9-2</strain>
    </source>
</reference>
<dbReference type="EMBL" id="CP069620">
    <property type="protein sequence ID" value="UZH54797.1"/>
    <property type="molecule type" value="Genomic_DNA"/>
</dbReference>
<sequence length="182" mass="21203">MKKLLLNSLLILLVSFGIQAQEEDARMGWVENALTWENFQAAPDPNSPFSANTSSGISYSWSLKTSVLGKEYHFEVESFFNPHRSWVKGSASAHLLAHEQLHFDITELHARKLRKALTEFDFKKSREVKPALQKIYQDVEKQRALMQQKFDRETRHSMKKEAQLEWQNYVAEELKELEVFSS</sequence>
<proteinExistence type="predicted"/>
<dbReference type="Proteomes" id="UP001163981">
    <property type="component" value="Chromosome"/>
</dbReference>
<dbReference type="RefSeq" id="WP_265163134.1">
    <property type="nucleotide sequence ID" value="NZ_CP069620.1"/>
</dbReference>
<accession>A0ABY6NPH5</accession>
<evidence type="ECO:0000313" key="3">
    <source>
        <dbReference type="Proteomes" id="UP001163981"/>
    </source>
</evidence>
<evidence type="ECO:0000256" key="1">
    <source>
        <dbReference type="SAM" id="SignalP"/>
    </source>
</evidence>
<dbReference type="Pfam" id="PF06037">
    <property type="entry name" value="DUF922"/>
    <property type="match status" value="1"/>
</dbReference>
<organism evidence="2 3">
    <name type="scientific">Salinimicrobium tongyeongense</name>
    <dbReference type="NCBI Taxonomy" id="2809707"/>
    <lineage>
        <taxon>Bacteria</taxon>
        <taxon>Pseudomonadati</taxon>
        <taxon>Bacteroidota</taxon>
        <taxon>Flavobacteriia</taxon>
        <taxon>Flavobacteriales</taxon>
        <taxon>Flavobacteriaceae</taxon>
        <taxon>Salinimicrobium</taxon>
    </lineage>
</organism>
<feature type="signal peptide" evidence="1">
    <location>
        <begin position="1"/>
        <end position="20"/>
    </location>
</feature>
<protein>
    <submittedName>
        <fullName evidence="2">DUF922 domain-containing protein</fullName>
    </submittedName>
</protein>
<keyword evidence="3" id="KW-1185">Reference proteome</keyword>
<keyword evidence="1" id="KW-0732">Signal</keyword>
<gene>
    <name evidence="2" type="ORF">JRG66_12585</name>
</gene>